<dbReference type="PROSITE" id="PS51806">
    <property type="entry name" value="DOG1"/>
    <property type="match status" value="1"/>
</dbReference>
<dbReference type="GO" id="GO:0043565">
    <property type="term" value="F:sequence-specific DNA binding"/>
    <property type="evidence" value="ECO:0007669"/>
    <property type="project" value="InterPro"/>
</dbReference>
<organism evidence="4 5">
    <name type="scientific">Acer saccharum</name>
    <name type="common">Sugar maple</name>
    <dbReference type="NCBI Taxonomy" id="4024"/>
    <lineage>
        <taxon>Eukaryota</taxon>
        <taxon>Viridiplantae</taxon>
        <taxon>Streptophyta</taxon>
        <taxon>Embryophyta</taxon>
        <taxon>Tracheophyta</taxon>
        <taxon>Spermatophyta</taxon>
        <taxon>Magnoliopsida</taxon>
        <taxon>eudicotyledons</taxon>
        <taxon>Gunneridae</taxon>
        <taxon>Pentapetalae</taxon>
        <taxon>rosids</taxon>
        <taxon>malvids</taxon>
        <taxon>Sapindales</taxon>
        <taxon>Sapindaceae</taxon>
        <taxon>Hippocastanoideae</taxon>
        <taxon>Acereae</taxon>
        <taxon>Acer</taxon>
    </lineage>
</organism>
<proteinExistence type="predicted"/>
<feature type="compositionally biased region" description="Basic and acidic residues" evidence="2">
    <location>
        <begin position="118"/>
        <end position="128"/>
    </location>
</feature>
<feature type="compositionally biased region" description="Basic and acidic residues" evidence="2">
    <location>
        <begin position="135"/>
        <end position="144"/>
    </location>
</feature>
<comment type="caution">
    <text evidence="4">The sequence shown here is derived from an EMBL/GenBank/DDBJ whole genome shotgun (WGS) entry which is preliminary data.</text>
</comment>
<evidence type="ECO:0000256" key="2">
    <source>
        <dbReference type="SAM" id="MobiDB-lite"/>
    </source>
</evidence>
<reference evidence="4" key="1">
    <citation type="journal article" date="2022" name="Plant J.">
        <title>Strategies of tolerance reflected in two North American maple genomes.</title>
        <authorList>
            <person name="McEvoy S.L."/>
            <person name="Sezen U.U."/>
            <person name="Trouern-Trend A."/>
            <person name="McMahon S.M."/>
            <person name="Schaberg P.G."/>
            <person name="Yang J."/>
            <person name="Wegrzyn J.L."/>
            <person name="Swenson N.G."/>
        </authorList>
    </citation>
    <scope>NUCLEOTIDE SEQUENCE</scope>
    <source>
        <strain evidence="4">NS2018</strain>
    </source>
</reference>
<dbReference type="InterPro" id="IPR025422">
    <property type="entry name" value="TGA_domain"/>
</dbReference>
<reference evidence="4" key="2">
    <citation type="submission" date="2023-06" db="EMBL/GenBank/DDBJ databases">
        <authorList>
            <person name="Swenson N.G."/>
            <person name="Wegrzyn J.L."/>
            <person name="Mcevoy S.L."/>
        </authorList>
    </citation>
    <scope>NUCLEOTIDE SEQUENCE</scope>
    <source>
        <strain evidence="4">NS2018</strain>
        <tissue evidence="4">Leaf</tissue>
    </source>
</reference>
<evidence type="ECO:0000313" key="4">
    <source>
        <dbReference type="EMBL" id="KAK0578455.1"/>
    </source>
</evidence>
<keyword evidence="5" id="KW-1185">Reference proteome</keyword>
<feature type="region of interest" description="Disordered" evidence="2">
    <location>
        <begin position="118"/>
        <end position="166"/>
    </location>
</feature>
<feature type="domain" description="DOG1" evidence="3">
    <location>
        <begin position="286"/>
        <end position="512"/>
    </location>
</feature>
<feature type="coiled-coil region" evidence="1">
    <location>
        <begin position="212"/>
        <end position="239"/>
    </location>
</feature>
<protein>
    <recommendedName>
        <fullName evidence="3">DOG1 domain-containing protein</fullName>
    </recommendedName>
</protein>
<keyword evidence="1" id="KW-0175">Coiled coil</keyword>
<feature type="coiled-coil region" evidence="1">
    <location>
        <begin position="394"/>
        <end position="422"/>
    </location>
</feature>
<gene>
    <name evidence="4" type="ORF">LWI29_010694</name>
</gene>
<name>A0AA39VFT9_ACESA</name>
<dbReference type="Pfam" id="PF14144">
    <property type="entry name" value="DOG1"/>
    <property type="match status" value="1"/>
</dbReference>
<dbReference type="EMBL" id="JAUESC010000385">
    <property type="protein sequence ID" value="KAK0578455.1"/>
    <property type="molecule type" value="Genomic_DNA"/>
</dbReference>
<dbReference type="AlphaFoldDB" id="A0AA39VFT9"/>
<feature type="compositionally biased region" description="Polar residues" evidence="2">
    <location>
        <begin position="156"/>
        <end position="166"/>
    </location>
</feature>
<evidence type="ECO:0000313" key="5">
    <source>
        <dbReference type="Proteomes" id="UP001168877"/>
    </source>
</evidence>
<dbReference type="GO" id="GO:0006351">
    <property type="term" value="P:DNA-templated transcription"/>
    <property type="evidence" value="ECO:0007669"/>
    <property type="project" value="InterPro"/>
</dbReference>
<dbReference type="InterPro" id="IPR051886">
    <property type="entry name" value="Seed_Dev/Stress_Resp_Reg"/>
</dbReference>
<sequence length="512" mass="59192">MGTLPEGFQEKEEVSEESILTRYFVDENPSIELLEATFNRLTEPSEGDDALKMGYLLMVSQFFGMDEARTAIPSWVLSLVEDIDAFESFPWGSYIFDVTLCCLKNAAEKHIEKLRGNGEKKEENEGPKNKKRKKKEEENKEEKKKKPKKKKKKTDNQQAELDNQQNNDDSKCFTFHVYGFLLAFQVSPNLSPLHNFNDGEKLEKDLNKEDVEEVERAKVEKAEVEMAEVEKAEVEKAEDKDDTGMAEVEKAEQFSMSKRVVFGFHKRFKLSTNHGAEDIMRNQVVEEKFVEFCKKWVTQHDENLQLLLRASREQSLNEAEQKALVSRMTTHIKEYYTVKWAMAREDVLVFYNPVWISTLESGCFWYTGWKPSSVFRLVESIKKKWEVGPRLDDLTELQAKKIEELRLRIRLEEEKVDRDMERQQVTLADRKMMELSRLAARFRREGDSTSAGSKHVDGLVGIALKSLMNGLEKVMKTADCVRLKTMKGILDNLNSKQSIEFLAANSMQLGNV</sequence>
<accession>A0AA39VFT9</accession>
<evidence type="ECO:0000256" key="1">
    <source>
        <dbReference type="SAM" id="Coils"/>
    </source>
</evidence>
<dbReference type="Proteomes" id="UP001168877">
    <property type="component" value="Unassembled WGS sequence"/>
</dbReference>
<evidence type="ECO:0000259" key="3">
    <source>
        <dbReference type="PROSITE" id="PS51806"/>
    </source>
</evidence>
<dbReference type="PANTHER" id="PTHR46354:SF2">
    <property type="entry name" value="PROTEIN DOG1-LIKE 4"/>
    <property type="match status" value="1"/>
</dbReference>
<dbReference type="PANTHER" id="PTHR46354">
    <property type="entry name" value="DOG1 DOMAIN-CONTAINING PROTEIN"/>
    <property type="match status" value="1"/>
</dbReference>